<reference evidence="2 3" key="1">
    <citation type="submission" date="2019-07" db="EMBL/GenBank/DDBJ databases">
        <title>Genomic Encyclopedia of Type Strains, Phase IV (KMG-IV): sequencing the most valuable type-strain genomes for metagenomic binning, comparative biology and taxonomic classification.</title>
        <authorList>
            <person name="Goeker M."/>
        </authorList>
    </citation>
    <scope>NUCLEOTIDE SEQUENCE [LARGE SCALE GENOMIC DNA]</scope>
    <source>
        <strain evidence="2 3">SS015</strain>
    </source>
</reference>
<comment type="caution">
    <text evidence="2">The sequence shown here is derived from an EMBL/GenBank/DDBJ whole genome shotgun (WGS) entry which is preliminary data.</text>
</comment>
<dbReference type="Pfam" id="PF13211">
    <property type="entry name" value="DUF4019"/>
    <property type="match status" value="1"/>
</dbReference>
<proteinExistence type="predicted"/>
<feature type="transmembrane region" description="Helical" evidence="1">
    <location>
        <begin position="6"/>
        <end position="23"/>
    </location>
</feature>
<dbReference type="AlphaFoldDB" id="A0A5D3WJ44"/>
<dbReference type="Proteomes" id="UP000324159">
    <property type="component" value="Unassembled WGS sequence"/>
</dbReference>
<gene>
    <name evidence="2" type="ORF">EDC39_106132</name>
</gene>
<keyword evidence="3" id="KW-1185">Reference proteome</keyword>
<keyword evidence="1" id="KW-0812">Transmembrane</keyword>
<evidence type="ECO:0000313" key="3">
    <source>
        <dbReference type="Proteomes" id="UP000324159"/>
    </source>
</evidence>
<evidence type="ECO:0000313" key="2">
    <source>
        <dbReference type="EMBL" id="TYO98530.1"/>
    </source>
</evidence>
<dbReference type="RefSeq" id="WP_187426714.1">
    <property type="nucleotide sequence ID" value="NZ_VNIB01000006.1"/>
</dbReference>
<name>A0A5D3WJ44_9BACT</name>
<accession>A0A5D3WJ44</accession>
<organism evidence="2 3">
    <name type="scientific">Geothermobacter ehrlichii</name>
    <dbReference type="NCBI Taxonomy" id="213224"/>
    <lineage>
        <taxon>Bacteria</taxon>
        <taxon>Pseudomonadati</taxon>
        <taxon>Thermodesulfobacteriota</taxon>
        <taxon>Desulfuromonadia</taxon>
        <taxon>Desulfuromonadales</taxon>
        <taxon>Geothermobacteraceae</taxon>
        <taxon>Geothermobacter</taxon>
    </lineage>
</organism>
<sequence length="146" mass="16610">MSIRRLAIHTVLILAGLAIILWPRVENKIDPAKAASARAATERFLAMVDGDQFADSWNMSAALIRDKIPQEKWAGKLKLFRVQYGKMLERKEKEIRYSTEASGNNKGEFITLIFTADYERRKGAEETVTVMLEDDGNWRVGGFFVE</sequence>
<keyword evidence="1" id="KW-1133">Transmembrane helix</keyword>
<protein>
    <submittedName>
        <fullName evidence="2">Uncharacterized protein DUF4019</fullName>
    </submittedName>
</protein>
<dbReference type="EMBL" id="VNIB01000006">
    <property type="protein sequence ID" value="TYO98530.1"/>
    <property type="molecule type" value="Genomic_DNA"/>
</dbReference>
<dbReference type="InterPro" id="IPR025091">
    <property type="entry name" value="DUF4019"/>
</dbReference>
<keyword evidence="1" id="KW-0472">Membrane</keyword>
<evidence type="ECO:0000256" key="1">
    <source>
        <dbReference type="SAM" id="Phobius"/>
    </source>
</evidence>